<accession>A0A3B3D370</accession>
<name>A0A3B3D370_ORYME</name>
<evidence type="ECO:0008006" key="3">
    <source>
        <dbReference type="Google" id="ProtNLM"/>
    </source>
</evidence>
<dbReference type="STRING" id="30732.ENSOMEP00000024316"/>
<proteinExistence type="predicted"/>
<dbReference type="PaxDb" id="30732-ENSOMEP00000024316"/>
<reference evidence="1" key="1">
    <citation type="submission" date="2025-08" db="UniProtKB">
        <authorList>
            <consortium name="Ensembl"/>
        </authorList>
    </citation>
    <scope>IDENTIFICATION</scope>
</reference>
<dbReference type="AlphaFoldDB" id="A0A3B3D370"/>
<dbReference type="Proteomes" id="UP000261560">
    <property type="component" value="Unplaced"/>
</dbReference>
<dbReference type="PANTHER" id="PTHR33332">
    <property type="entry name" value="REVERSE TRANSCRIPTASE DOMAIN-CONTAINING PROTEIN"/>
    <property type="match status" value="1"/>
</dbReference>
<keyword evidence="2" id="KW-1185">Reference proteome</keyword>
<reference evidence="1" key="2">
    <citation type="submission" date="2025-09" db="UniProtKB">
        <authorList>
            <consortium name="Ensembl"/>
        </authorList>
    </citation>
    <scope>IDENTIFICATION</scope>
</reference>
<sequence length="221" mass="25069">MRFLRRVAERSLRDRVSSSDRYTVLVLPDLSSAFDTADYQISLERLRDLIGLSGSVLHCFPLTSLVGVSWLTTSCLSQQTDCAVFPRALLWGHSCFCYNLLEGFNNVSFFADDIQLYCSFKPSQTLKLDSLMNCLMQRKQSLHKNSLQLNSEKTETLVIVPDNDIEILISLLLHIVGLTSSLTLDQLYAKLKVKEFSALKWYVGWYGIRGILKGNVKICTK</sequence>
<evidence type="ECO:0000313" key="1">
    <source>
        <dbReference type="Ensembl" id="ENSOMEP00000024316.1"/>
    </source>
</evidence>
<dbReference type="Ensembl" id="ENSOMET00000009990.1">
    <property type="protein sequence ID" value="ENSOMEP00000024316.1"/>
    <property type="gene ID" value="ENSOMEG00000004872.1"/>
</dbReference>
<dbReference type="GeneTree" id="ENSGT01060000252668"/>
<organism evidence="1 2">
    <name type="scientific">Oryzias melastigma</name>
    <name type="common">Marine medaka</name>
    <dbReference type="NCBI Taxonomy" id="30732"/>
    <lineage>
        <taxon>Eukaryota</taxon>
        <taxon>Metazoa</taxon>
        <taxon>Chordata</taxon>
        <taxon>Craniata</taxon>
        <taxon>Vertebrata</taxon>
        <taxon>Euteleostomi</taxon>
        <taxon>Actinopterygii</taxon>
        <taxon>Neopterygii</taxon>
        <taxon>Teleostei</taxon>
        <taxon>Neoteleostei</taxon>
        <taxon>Acanthomorphata</taxon>
        <taxon>Ovalentaria</taxon>
        <taxon>Atherinomorphae</taxon>
        <taxon>Beloniformes</taxon>
        <taxon>Adrianichthyidae</taxon>
        <taxon>Oryziinae</taxon>
        <taxon>Oryzias</taxon>
    </lineage>
</organism>
<dbReference type="OMA" id="CAVFPRA"/>
<evidence type="ECO:0000313" key="2">
    <source>
        <dbReference type="Proteomes" id="UP000261560"/>
    </source>
</evidence>
<protein>
    <recommendedName>
        <fullName evidence="3">Reverse transcriptase domain-containing protein</fullName>
    </recommendedName>
</protein>